<comment type="subcellular location">
    <subcellularLocation>
        <location evidence="1">Endomembrane system</location>
        <topology evidence="1">Multi-pass membrane protein</topology>
    </subcellularLocation>
    <subcellularLocation>
        <location evidence="6">Membrane</location>
        <topology evidence="6">Multi-pass membrane protein</topology>
    </subcellularLocation>
</comment>
<feature type="transmembrane region" description="Helical" evidence="7">
    <location>
        <begin position="82"/>
        <end position="102"/>
    </location>
</feature>
<dbReference type="PANTHER" id="PTHR43507">
    <property type="entry name" value="NADH-UBIQUINONE OXIDOREDUCTASE CHAIN 4"/>
    <property type="match status" value="1"/>
</dbReference>
<feature type="transmembrane region" description="Helical" evidence="7">
    <location>
        <begin position="246"/>
        <end position="264"/>
    </location>
</feature>
<dbReference type="EC" id="1.6.5.-" evidence="9"/>
<evidence type="ECO:0000256" key="3">
    <source>
        <dbReference type="ARBA" id="ARBA00022692"/>
    </source>
</evidence>
<evidence type="ECO:0000313" key="9">
    <source>
        <dbReference type="EMBL" id="MBY9074607.1"/>
    </source>
</evidence>
<feature type="transmembrane region" description="Helical" evidence="7">
    <location>
        <begin position="482"/>
        <end position="503"/>
    </location>
</feature>
<keyword evidence="10" id="KW-1185">Reference proteome</keyword>
<comment type="caution">
    <text evidence="9">The sequence shown here is derived from an EMBL/GenBank/DDBJ whole genome shotgun (WGS) entry which is preliminary data.</text>
</comment>
<evidence type="ECO:0000256" key="1">
    <source>
        <dbReference type="ARBA" id="ARBA00004127"/>
    </source>
</evidence>
<dbReference type="InterPro" id="IPR001750">
    <property type="entry name" value="ND/Mrp_TM"/>
</dbReference>
<evidence type="ECO:0000256" key="5">
    <source>
        <dbReference type="ARBA" id="ARBA00023136"/>
    </source>
</evidence>
<feature type="domain" description="NADH:quinone oxidoreductase/Mrp antiporter transmembrane" evidence="8">
    <location>
        <begin position="131"/>
        <end position="407"/>
    </location>
</feature>
<dbReference type="PANTHER" id="PTHR43507:SF1">
    <property type="entry name" value="NADH-UBIQUINONE OXIDOREDUCTASE CHAIN 4"/>
    <property type="match status" value="1"/>
</dbReference>
<dbReference type="Proteomes" id="UP000754710">
    <property type="component" value="Unassembled WGS sequence"/>
</dbReference>
<proteinExistence type="inferred from homology"/>
<evidence type="ECO:0000256" key="4">
    <source>
        <dbReference type="ARBA" id="ARBA00022989"/>
    </source>
</evidence>
<protein>
    <submittedName>
        <fullName evidence="9">NADH-quinone oxidoreductase subunit M</fullName>
        <ecNumber evidence="9">1.6.5.-</ecNumber>
    </submittedName>
</protein>
<dbReference type="InterPro" id="IPR003918">
    <property type="entry name" value="NADH_UbQ_OxRdtase"/>
</dbReference>
<accession>A0ABS7RJC9</accession>
<feature type="transmembrane region" description="Helical" evidence="7">
    <location>
        <begin position="417"/>
        <end position="439"/>
    </location>
</feature>
<evidence type="ECO:0000313" key="10">
    <source>
        <dbReference type="Proteomes" id="UP000754710"/>
    </source>
</evidence>
<feature type="transmembrane region" description="Helical" evidence="7">
    <location>
        <begin position="137"/>
        <end position="155"/>
    </location>
</feature>
<keyword evidence="3 6" id="KW-0812">Transmembrane</keyword>
<feature type="transmembrane region" description="Helical" evidence="7">
    <location>
        <begin position="374"/>
        <end position="397"/>
    </location>
</feature>
<comment type="similarity">
    <text evidence="2">Belongs to the complex I subunit 4 family.</text>
</comment>
<feature type="transmembrane region" description="Helical" evidence="7">
    <location>
        <begin position="305"/>
        <end position="326"/>
    </location>
</feature>
<keyword evidence="5 7" id="KW-0472">Membrane</keyword>
<keyword evidence="4 7" id="KW-1133">Transmembrane helix</keyword>
<evidence type="ECO:0000256" key="6">
    <source>
        <dbReference type="RuleBase" id="RU000320"/>
    </source>
</evidence>
<reference evidence="9 10" key="1">
    <citation type="submission" date="2021-08" db="EMBL/GenBank/DDBJ databases">
        <title>Nocardioides bacterium WL0053 sp. nov., isolated from the sediment.</title>
        <authorList>
            <person name="Wang L."/>
            <person name="Zhang D."/>
            <person name="Zhang A."/>
        </authorList>
    </citation>
    <scope>NUCLEOTIDE SEQUENCE [LARGE SCALE GENOMIC DNA]</scope>
    <source>
        <strain evidence="9 10">WL0053</strain>
    </source>
</reference>
<dbReference type="GO" id="GO:0016491">
    <property type="term" value="F:oxidoreductase activity"/>
    <property type="evidence" value="ECO:0007669"/>
    <property type="project" value="UniProtKB-KW"/>
</dbReference>
<dbReference type="NCBIfam" id="TIGR01972">
    <property type="entry name" value="NDH_I_M"/>
    <property type="match status" value="1"/>
</dbReference>
<feature type="transmembrane region" description="Helical" evidence="7">
    <location>
        <begin position="332"/>
        <end position="353"/>
    </location>
</feature>
<feature type="transmembrane region" description="Helical" evidence="7">
    <location>
        <begin position="6"/>
        <end position="24"/>
    </location>
</feature>
<sequence>MRTAVALNGLLAVPALFALLTGLLSRRERAAVAAAVTGSLVTLAWSVWTVSSYDGGLTPGSTVDVDWVASMGIGWRLGVDGISAPLVLMTTLIFACCLVALVRHDPPGGGRVGLAVLLLVIESGVLGSFLALDMVLFFVFFEVALIPMWFVIHTWGDEHDEPGRHRAAVRFLVFTVTGSALMLVGFLVARTRTGTFDIVGTAASYDASGPLALTASLLVALGLAVKTPLWPLHIWLPDAHSKAPTVGSVVLAAVLLKLGTYGFVRFWMPLTSPEWLLVPVVAALAVVGIVYAALACLAQTDLKRLIAYSSVGHMGFVVLGAATFTVDGVQAAVYASVAHGLITGLLFFVAGAIKDRYGTTDLARLRVLYGRVPRLAGVFAFAAMASLGLPGLAGFWGEMLAIRSAVDPAAALPGTTYAWLAFVAALGIILTSAYFLAVIRGMLQGGPVRPVHGVDATVELVAPAVADDVSAVRTPDLHALEWVAWSPLLALTLVLGVAPGLLLTPVGDAVAAFFGGL</sequence>
<evidence type="ECO:0000256" key="7">
    <source>
        <dbReference type="SAM" id="Phobius"/>
    </source>
</evidence>
<dbReference type="PRINTS" id="PR01437">
    <property type="entry name" value="NUOXDRDTASE4"/>
</dbReference>
<dbReference type="RefSeq" id="WP_221024258.1">
    <property type="nucleotide sequence ID" value="NZ_JAIEZQ010000001.1"/>
</dbReference>
<organism evidence="9 10">
    <name type="scientific">Nocardioides jiangsuensis</name>
    <dbReference type="NCBI Taxonomy" id="2866161"/>
    <lineage>
        <taxon>Bacteria</taxon>
        <taxon>Bacillati</taxon>
        <taxon>Actinomycetota</taxon>
        <taxon>Actinomycetes</taxon>
        <taxon>Propionibacteriales</taxon>
        <taxon>Nocardioidaceae</taxon>
        <taxon>Nocardioides</taxon>
    </lineage>
</organism>
<feature type="transmembrane region" description="Helical" evidence="7">
    <location>
        <begin position="31"/>
        <end position="48"/>
    </location>
</feature>
<evidence type="ECO:0000256" key="2">
    <source>
        <dbReference type="ARBA" id="ARBA00009025"/>
    </source>
</evidence>
<name>A0ABS7RJC9_9ACTN</name>
<feature type="transmembrane region" description="Helical" evidence="7">
    <location>
        <begin position="167"/>
        <end position="187"/>
    </location>
</feature>
<keyword evidence="9" id="KW-0560">Oxidoreductase</keyword>
<dbReference type="InterPro" id="IPR010227">
    <property type="entry name" value="NADH_Q_OxRdtase_chainM/4"/>
</dbReference>
<dbReference type="EMBL" id="JAIEZQ010000001">
    <property type="protein sequence ID" value="MBY9074607.1"/>
    <property type="molecule type" value="Genomic_DNA"/>
</dbReference>
<dbReference type="Pfam" id="PF00361">
    <property type="entry name" value="Proton_antipo_M"/>
    <property type="match status" value="1"/>
</dbReference>
<feature type="transmembrane region" description="Helical" evidence="7">
    <location>
        <begin position="276"/>
        <end position="298"/>
    </location>
</feature>
<evidence type="ECO:0000259" key="8">
    <source>
        <dbReference type="Pfam" id="PF00361"/>
    </source>
</evidence>
<feature type="transmembrane region" description="Helical" evidence="7">
    <location>
        <begin position="207"/>
        <end position="225"/>
    </location>
</feature>
<feature type="transmembrane region" description="Helical" evidence="7">
    <location>
        <begin position="114"/>
        <end position="131"/>
    </location>
</feature>
<gene>
    <name evidence="9" type="ORF">K1X13_07215</name>
</gene>